<dbReference type="EC" id="6.2.1.5" evidence="7"/>
<dbReference type="EMBL" id="NPDZ01000010">
    <property type="protein sequence ID" value="PJZ72360.1"/>
    <property type="molecule type" value="Genomic_DNA"/>
</dbReference>
<dbReference type="GO" id="GO:0005524">
    <property type="term" value="F:ATP binding"/>
    <property type="evidence" value="ECO:0007669"/>
    <property type="project" value="UniProtKB-UniRule"/>
</dbReference>
<dbReference type="PROSITE" id="PS01217">
    <property type="entry name" value="SUCCINYL_COA_LIG_3"/>
    <property type="match status" value="1"/>
</dbReference>
<comment type="cofactor">
    <cofactor evidence="7">
        <name>Mg(2+)</name>
        <dbReference type="ChEBI" id="CHEBI:18420"/>
    </cofactor>
    <text evidence="7">Binds 1 Mg(2+) ion per subunit.</text>
</comment>
<feature type="binding site" evidence="7">
    <location>
        <position position="203"/>
    </location>
    <ligand>
        <name>Mg(2+)</name>
        <dbReference type="ChEBI" id="CHEBI:18420"/>
    </ligand>
</feature>
<dbReference type="NCBIfam" id="TIGR01016">
    <property type="entry name" value="sucCoAbeta"/>
    <property type="match status" value="1"/>
</dbReference>
<feature type="binding site" evidence="7">
    <location>
        <begin position="57"/>
        <end position="59"/>
    </location>
    <ligand>
        <name>ATP</name>
        <dbReference type="ChEBI" id="CHEBI:30616"/>
    </ligand>
</feature>
<feature type="binding site" evidence="7">
    <location>
        <position position="103"/>
    </location>
    <ligand>
        <name>ATP</name>
        <dbReference type="ChEBI" id="CHEBI:30616"/>
    </ligand>
</feature>
<evidence type="ECO:0000313" key="11">
    <source>
        <dbReference type="EMBL" id="PJZ72360.1"/>
    </source>
</evidence>
<dbReference type="FunFam" id="3.30.1490.20:FF:000002">
    <property type="entry name" value="Succinate--CoA ligase [ADP-forming] subunit beta"/>
    <property type="match status" value="1"/>
</dbReference>
<dbReference type="InterPro" id="IPR016102">
    <property type="entry name" value="Succinyl-CoA_synth-like"/>
</dbReference>
<keyword evidence="6 7" id="KW-0460">Magnesium</keyword>
<evidence type="ECO:0000256" key="7">
    <source>
        <dbReference type="HAMAP-Rule" id="MF_00558"/>
    </source>
</evidence>
<keyword evidence="12" id="KW-1185">Reference proteome</keyword>
<comment type="catalytic activity">
    <reaction evidence="7">
        <text>GTP + succinate + CoA = succinyl-CoA + GDP + phosphate</text>
        <dbReference type="Rhea" id="RHEA:22120"/>
        <dbReference type="ChEBI" id="CHEBI:30031"/>
        <dbReference type="ChEBI" id="CHEBI:37565"/>
        <dbReference type="ChEBI" id="CHEBI:43474"/>
        <dbReference type="ChEBI" id="CHEBI:57287"/>
        <dbReference type="ChEBI" id="CHEBI:57292"/>
        <dbReference type="ChEBI" id="CHEBI:58189"/>
    </reaction>
</comment>
<evidence type="ECO:0000313" key="10">
    <source>
        <dbReference type="EMBL" id="PJZ69258.1"/>
    </source>
</evidence>
<organism evidence="11 13">
    <name type="scientific">Leptospira perolatii</name>
    <dbReference type="NCBI Taxonomy" id="2023191"/>
    <lineage>
        <taxon>Bacteria</taxon>
        <taxon>Pseudomonadati</taxon>
        <taxon>Spirochaetota</taxon>
        <taxon>Spirochaetia</taxon>
        <taxon>Leptospirales</taxon>
        <taxon>Leptospiraceae</taxon>
        <taxon>Leptospira</taxon>
    </lineage>
</organism>
<dbReference type="PROSITE" id="PS50975">
    <property type="entry name" value="ATP_GRASP"/>
    <property type="match status" value="1"/>
</dbReference>
<dbReference type="SUPFAM" id="SSF52210">
    <property type="entry name" value="Succinyl-CoA synthetase domains"/>
    <property type="match status" value="1"/>
</dbReference>
<gene>
    <name evidence="7" type="primary">sucC</name>
    <name evidence="10" type="ORF">CH360_12130</name>
    <name evidence="11" type="ORF">CH373_14490</name>
</gene>
<evidence type="ECO:0000256" key="6">
    <source>
        <dbReference type="ARBA" id="ARBA00022842"/>
    </source>
</evidence>
<dbReference type="Pfam" id="PF00549">
    <property type="entry name" value="Ligase_CoA"/>
    <property type="match status" value="1"/>
</dbReference>
<keyword evidence="2 7" id="KW-0816">Tricarboxylic acid cycle</keyword>
<keyword evidence="5 7" id="KW-0547">Nucleotide-binding</keyword>
<dbReference type="RefSeq" id="WP_100714311.1">
    <property type="nucleotide sequence ID" value="NZ_NPDY01000011.1"/>
</dbReference>
<dbReference type="Pfam" id="PF08442">
    <property type="entry name" value="ATP-grasp_2"/>
    <property type="match status" value="1"/>
</dbReference>
<keyword evidence="4 7" id="KW-0479">Metal-binding</keyword>
<feature type="binding site" evidence="7">
    <location>
        <position position="111"/>
    </location>
    <ligand>
        <name>ATP</name>
        <dbReference type="ChEBI" id="CHEBI:30616"/>
    </ligand>
</feature>
<dbReference type="InterPro" id="IPR017866">
    <property type="entry name" value="Succ-CoA_synthase_bsu_CS"/>
</dbReference>
<dbReference type="GO" id="GO:0004775">
    <property type="term" value="F:succinate-CoA ligase (ADP-forming) activity"/>
    <property type="evidence" value="ECO:0007669"/>
    <property type="project" value="UniProtKB-UniRule"/>
</dbReference>
<keyword evidence="3 7" id="KW-0436">Ligase</keyword>
<evidence type="ECO:0000313" key="13">
    <source>
        <dbReference type="Proteomes" id="UP000231990"/>
    </source>
</evidence>
<dbReference type="FunFam" id="3.40.50.261:FF:000001">
    <property type="entry name" value="Succinate--CoA ligase [ADP-forming] subunit beta"/>
    <property type="match status" value="1"/>
</dbReference>
<comment type="subunit">
    <text evidence="7">Heterotetramer of two alpha and two beta subunits.</text>
</comment>
<feature type="binding site" evidence="7">
    <location>
        <position position="50"/>
    </location>
    <ligand>
        <name>ATP</name>
        <dbReference type="ChEBI" id="CHEBI:30616"/>
    </ligand>
</feature>
<dbReference type="InterPro" id="IPR013815">
    <property type="entry name" value="ATP_grasp_subdomain_1"/>
</dbReference>
<evidence type="ECO:0000256" key="8">
    <source>
        <dbReference type="PROSITE-ProRule" id="PRU00409"/>
    </source>
</evidence>
<evidence type="ECO:0000256" key="5">
    <source>
        <dbReference type="ARBA" id="ARBA00022741"/>
    </source>
</evidence>
<protein>
    <recommendedName>
        <fullName evidence="7">Succinate--CoA ligase [ADP-forming] subunit beta</fullName>
        <ecNumber evidence="7">6.2.1.5</ecNumber>
    </recommendedName>
    <alternativeName>
        <fullName evidence="7">Succinyl-CoA synthetase subunit beta</fullName>
        <shortName evidence="7">SCS-beta</shortName>
    </alternativeName>
</protein>
<dbReference type="UniPathway" id="UPA00223">
    <property type="reaction ID" value="UER00999"/>
</dbReference>
<dbReference type="GO" id="GO:0000287">
    <property type="term" value="F:magnesium ion binding"/>
    <property type="evidence" value="ECO:0007669"/>
    <property type="project" value="UniProtKB-UniRule"/>
</dbReference>
<dbReference type="OrthoDB" id="9802602at2"/>
<evidence type="ECO:0000256" key="4">
    <source>
        <dbReference type="ARBA" id="ARBA00022723"/>
    </source>
</evidence>
<dbReference type="Proteomes" id="UP000231962">
    <property type="component" value="Unassembled WGS sequence"/>
</dbReference>
<feature type="binding site" evidence="7">
    <location>
        <position position="217"/>
    </location>
    <ligand>
        <name>Mg(2+)</name>
        <dbReference type="ChEBI" id="CHEBI:18420"/>
    </ligand>
</feature>
<dbReference type="GO" id="GO:0006099">
    <property type="term" value="P:tricarboxylic acid cycle"/>
    <property type="evidence" value="ECO:0007669"/>
    <property type="project" value="UniProtKB-UniRule"/>
</dbReference>
<comment type="catalytic activity">
    <reaction evidence="7">
        <text>succinate + ATP + CoA = succinyl-CoA + ADP + phosphate</text>
        <dbReference type="Rhea" id="RHEA:17661"/>
        <dbReference type="ChEBI" id="CHEBI:30031"/>
        <dbReference type="ChEBI" id="CHEBI:30616"/>
        <dbReference type="ChEBI" id="CHEBI:43474"/>
        <dbReference type="ChEBI" id="CHEBI:57287"/>
        <dbReference type="ChEBI" id="CHEBI:57292"/>
        <dbReference type="ChEBI" id="CHEBI:456216"/>
        <dbReference type="EC" id="6.2.1.5"/>
    </reaction>
</comment>
<dbReference type="FunFam" id="3.30.470.20:FF:000002">
    <property type="entry name" value="Succinate--CoA ligase [ADP-forming] subunit beta"/>
    <property type="match status" value="1"/>
</dbReference>
<dbReference type="PIRSF" id="PIRSF001554">
    <property type="entry name" value="SucCS_beta"/>
    <property type="match status" value="1"/>
</dbReference>
<dbReference type="PANTHER" id="PTHR11815:SF10">
    <property type="entry name" value="SUCCINATE--COA LIGASE [GDP-FORMING] SUBUNIT BETA, MITOCHONDRIAL"/>
    <property type="match status" value="1"/>
</dbReference>
<evidence type="ECO:0000256" key="3">
    <source>
        <dbReference type="ARBA" id="ARBA00022598"/>
    </source>
</evidence>
<evidence type="ECO:0000259" key="9">
    <source>
        <dbReference type="PROSITE" id="PS50975"/>
    </source>
</evidence>
<dbReference type="AlphaFoldDB" id="A0A2M9ZJZ3"/>
<dbReference type="Gene3D" id="3.30.470.20">
    <property type="entry name" value="ATP-grasp fold, B domain"/>
    <property type="match status" value="1"/>
</dbReference>
<dbReference type="Gene3D" id="3.30.1490.20">
    <property type="entry name" value="ATP-grasp fold, A domain"/>
    <property type="match status" value="1"/>
</dbReference>
<feature type="binding site" evidence="7">
    <location>
        <begin position="325"/>
        <end position="327"/>
    </location>
    <ligand>
        <name>substrate</name>
        <note>ligand shared with subunit alpha</note>
    </ligand>
</feature>
<keyword evidence="7 8" id="KW-0067">ATP-binding</keyword>
<reference evidence="12 13" key="1">
    <citation type="submission" date="2017-07" db="EMBL/GenBank/DDBJ databases">
        <title>Leptospira spp. isolated from tropical soils.</title>
        <authorList>
            <person name="Thibeaux R."/>
            <person name="Iraola G."/>
            <person name="Ferres I."/>
            <person name="Bierque E."/>
            <person name="Girault D."/>
            <person name="Soupe-Gilbert M.-E."/>
            <person name="Picardeau M."/>
            <person name="Goarant C."/>
        </authorList>
    </citation>
    <scope>NUCLEOTIDE SEQUENCE [LARGE SCALE GENOMIC DNA]</scope>
    <source>
        <strain evidence="11 13">FH1-B-B1</strain>
        <strain evidence="10 12">FH1-B-C1</strain>
    </source>
</reference>
<dbReference type="InterPro" id="IPR005809">
    <property type="entry name" value="Succ_CoA_ligase-like_bsu"/>
</dbReference>
<comment type="similarity">
    <text evidence="1 7">Belongs to the succinate/malate CoA ligase beta subunit family.</text>
</comment>
<dbReference type="EMBL" id="NPDY01000011">
    <property type="protein sequence ID" value="PJZ69258.1"/>
    <property type="molecule type" value="Genomic_DNA"/>
</dbReference>
<dbReference type="Proteomes" id="UP000231990">
    <property type="component" value="Unassembled WGS sequence"/>
</dbReference>
<dbReference type="PANTHER" id="PTHR11815">
    <property type="entry name" value="SUCCINYL-COA SYNTHETASE BETA CHAIN"/>
    <property type="match status" value="1"/>
</dbReference>
<dbReference type="SUPFAM" id="SSF56059">
    <property type="entry name" value="Glutathione synthetase ATP-binding domain-like"/>
    <property type="match status" value="1"/>
</dbReference>
<comment type="function">
    <text evidence="7">Succinyl-CoA synthetase functions in the citric acid cycle (TCA), coupling the hydrolysis of succinyl-CoA to the synthesis of either ATP or GTP and thus represents the only step of substrate-level phosphorylation in the TCA. The beta subunit provides nucleotide specificity of the enzyme and binds the substrate succinate, while the binding sites for coenzyme A and phosphate are found in the alpha subunit.</text>
</comment>
<name>A0A2M9ZJZ3_9LEPT</name>
<dbReference type="InterPro" id="IPR013650">
    <property type="entry name" value="ATP-grasp_succ-CoA_synth-type"/>
</dbReference>
<dbReference type="InterPro" id="IPR011761">
    <property type="entry name" value="ATP-grasp"/>
</dbReference>
<dbReference type="GO" id="GO:0005829">
    <property type="term" value="C:cytosol"/>
    <property type="evidence" value="ECO:0007669"/>
    <property type="project" value="TreeGrafter"/>
</dbReference>
<dbReference type="NCBIfam" id="NF001913">
    <property type="entry name" value="PRK00696.1"/>
    <property type="match status" value="1"/>
</dbReference>
<evidence type="ECO:0000256" key="1">
    <source>
        <dbReference type="ARBA" id="ARBA00009182"/>
    </source>
</evidence>
<sequence>MKIHEYQAKEILRRHNAKVPFGVVIDRKEEGTKAYDEVSGKTGTPVVVVKAQIHAGGRGKGGGVKVTKSKEDALAAIDKILGMQLITPQTGAEGKKVLKVYLEQGINIAKEYYLSILLDRSIRKTIIMASTEGGMEIEEVAEHTPEKILKIAIDPGIGLQANQASQLAFDLGLPVEAHKSFKALLSAIYQAYIKEDASLLEINPLILTKENEIIAGDCKIDLDENSMYRHPDNAAYRDITEEDPLEVQASEYNINYVKLDGNIGCMVNGAGLAMATMDIVKLAGAEPANFLDVGGGANVTTVTNGFKLILGDPNVKGIFVNIFGGIVRCDRVANGIIEAAKAVNIHVPLVVRLKGTNAEEGKRILNESGLNIMAVEDLRQAAAKVAASIK</sequence>
<proteinExistence type="inferred from homology"/>
<evidence type="ECO:0000313" key="12">
    <source>
        <dbReference type="Proteomes" id="UP000231962"/>
    </source>
</evidence>
<feature type="domain" description="ATP-grasp" evidence="9">
    <location>
        <begin position="9"/>
        <end position="231"/>
    </location>
</feature>
<feature type="binding site" evidence="7">
    <location>
        <position position="268"/>
    </location>
    <ligand>
        <name>substrate</name>
        <note>ligand shared with subunit alpha</note>
    </ligand>
</feature>
<dbReference type="HAMAP" id="MF_00558">
    <property type="entry name" value="Succ_CoA_beta"/>
    <property type="match status" value="1"/>
</dbReference>
<dbReference type="Gene3D" id="3.40.50.261">
    <property type="entry name" value="Succinyl-CoA synthetase domains"/>
    <property type="match status" value="1"/>
</dbReference>
<dbReference type="GO" id="GO:0042709">
    <property type="term" value="C:succinate-CoA ligase complex"/>
    <property type="evidence" value="ECO:0007669"/>
    <property type="project" value="TreeGrafter"/>
</dbReference>
<comment type="caution">
    <text evidence="11">The sequence shown here is derived from an EMBL/GenBank/DDBJ whole genome shotgun (WGS) entry which is preliminary data.</text>
</comment>
<dbReference type="GO" id="GO:0006104">
    <property type="term" value="P:succinyl-CoA metabolic process"/>
    <property type="evidence" value="ECO:0007669"/>
    <property type="project" value="TreeGrafter"/>
</dbReference>
<feature type="binding site" evidence="7">
    <location>
        <position position="106"/>
    </location>
    <ligand>
        <name>ATP</name>
        <dbReference type="ChEBI" id="CHEBI:30616"/>
    </ligand>
</feature>
<accession>A0A2M9ZJZ3</accession>
<evidence type="ECO:0000256" key="2">
    <source>
        <dbReference type="ARBA" id="ARBA00022532"/>
    </source>
</evidence>
<comment type="pathway">
    <text evidence="7">Carbohydrate metabolism; tricarboxylic acid cycle; succinate from succinyl-CoA (ligase route): step 1/1.</text>
</comment>
<dbReference type="InterPro" id="IPR005811">
    <property type="entry name" value="SUCC_ACL_C"/>
</dbReference>